<proteinExistence type="predicted"/>
<reference evidence="3 4" key="1">
    <citation type="submission" date="2017-03" db="EMBL/GenBank/DDBJ databases">
        <title>Genomes of endolithic fungi from Antarctica.</title>
        <authorList>
            <person name="Coleine C."/>
            <person name="Masonjones S."/>
            <person name="Stajich J.E."/>
        </authorList>
    </citation>
    <scope>NUCLEOTIDE SEQUENCE [LARGE SCALE GENOMIC DNA]</scope>
    <source>
        <strain evidence="3 4">CCFEE 5311</strain>
    </source>
</reference>
<evidence type="ECO:0000313" key="3">
    <source>
        <dbReference type="EMBL" id="TKA48669.1"/>
    </source>
</evidence>
<evidence type="ECO:0000313" key="4">
    <source>
        <dbReference type="Proteomes" id="UP000310066"/>
    </source>
</evidence>
<keyword evidence="2" id="KW-1133">Transmembrane helix</keyword>
<sequence length="542" mass="60358">MGRQQYLTRLALGRSPFLEATNEQHADVKVDQDGHDASKTEEPAYRGYTQQYNSKGRPINPTTEARNAEMRRAQNSVLALVGVVESREHSQRESEVELRRANEELREAEDGTGFLLEIAVMLIQRPLTWWIDSMSKRYQIGLYDSHKPFTYYLRATLGSACTGGVRGAYCTLFAGGAAGLLHASARMASHLVVELTAESMKEAILRQDWRSETVRWLDLALQCVEVAVLRSVDILLLPMGYWSMAQQIGLAPAVPLLPPARSLLPCHPLSFHAFGWKPLINSPVAGMLFSPAAIILFCTLVSDINTNLDLPIISRTAKLRNSETGTPYVHAEKRPLPRELFAWLFYPAYNVRVFLLEWCGWDLLSLRRDPPSPGVKGYITVRDGVDGLQIGTFHQMTTLAHMSAQFVASSIDDLLYRLAALPLDVILSRAVAVSYITSPLPKTLQAASMDPWLYAPLESGVHMHMQIGAYASKIGLSIALWSVTDVLIFAGLHALVRSQGMRHFGWARSSSTRSFDFPESVVPKSEAPLRRESTAIPSREER</sequence>
<accession>A0A4V6WKD6</accession>
<feature type="region of interest" description="Disordered" evidence="1">
    <location>
        <begin position="511"/>
        <end position="542"/>
    </location>
</feature>
<dbReference type="Proteomes" id="UP000310066">
    <property type="component" value="Unassembled WGS sequence"/>
</dbReference>
<dbReference type="OrthoDB" id="5383784at2759"/>
<gene>
    <name evidence="3" type="ORF">B0A54_00805</name>
</gene>
<name>A0A4V6WKD6_9PEZI</name>
<dbReference type="STRING" id="329885.A0A4V6WKD6"/>
<feature type="compositionally biased region" description="Basic and acidic residues" evidence="1">
    <location>
        <begin position="527"/>
        <end position="542"/>
    </location>
</feature>
<feature type="compositionally biased region" description="Basic and acidic residues" evidence="1">
    <location>
        <begin position="22"/>
        <end position="44"/>
    </location>
</feature>
<feature type="compositionally biased region" description="Polar residues" evidence="1">
    <location>
        <begin position="48"/>
        <end position="59"/>
    </location>
</feature>
<feature type="transmembrane region" description="Helical" evidence="2">
    <location>
        <begin position="474"/>
        <end position="496"/>
    </location>
</feature>
<evidence type="ECO:0000256" key="1">
    <source>
        <dbReference type="SAM" id="MobiDB-lite"/>
    </source>
</evidence>
<dbReference type="AlphaFoldDB" id="A0A4V6WKD6"/>
<protein>
    <submittedName>
        <fullName evidence="3">Uncharacterized protein</fullName>
    </submittedName>
</protein>
<evidence type="ECO:0000256" key="2">
    <source>
        <dbReference type="SAM" id="Phobius"/>
    </source>
</evidence>
<keyword evidence="2" id="KW-0812">Transmembrane</keyword>
<comment type="caution">
    <text evidence="3">The sequence shown here is derived from an EMBL/GenBank/DDBJ whole genome shotgun (WGS) entry which is preliminary data.</text>
</comment>
<feature type="region of interest" description="Disordered" evidence="1">
    <location>
        <begin position="22"/>
        <end position="59"/>
    </location>
</feature>
<organism evidence="3 4">
    <name type="scientific">Friedmanniomyces endolithicus</name>
    <dbReference type="NCBI Taxonomy" id="329885"/>
    <lineage>
        <taxon>Eukaryota</taxon>
        <taxon>Fungi</taxon>
        <taxon>Dikarya</taxon>
        <taxon>Ascomycota</taxon>
        <taxon>Pezizomycotina</taxon>
        <taxon>Dothideomycetes</taxon>
        <taxon>Dothideomycetidae</taxon>
        <taxon>Mycosphaerellales</taxon>
        <taxon>Teratosphaeriaceae</taxon>
        <taxon>Friedmanniomyces</taxon>
    </lineage>
</organism>
<dbReference type="EMBL" id="NAJP01000003">
    <property type="protein sequence ID" value="TKA48669.1"/>
    <property type="molecule type" value="Genomic_DNA"/>
</dbReference>
<keyword evidence="2" id="KW-0472">Membrane</keyword>